<dbReference type="SUPFAM" id="SSF51735">
    <property type="entry name" value="NAD(P)-binding Rossmann-fold domains"/>
    <property type="match status" value="1"/>
</dbReference>
<dbReference type="PANTHER" id="PTHR43078">
    <property type="entry name" value="UDP-GLUCURONIC ACID DECARBOXYLASE-RELATED"/>
    <property type="match status" value="1"/>
</dbReference>
<dbReference type="InterPro" id="IPR016040">
    <property type="entry name" value="NAD(P)-bd_dom"/>
</dbReference>
<dbReference type="Pfam" id="PF16363">
    <property type="entry name" value="GDP_Man_Dehyd"/>
    <property type="match status" value="1"/>
</dbReference>
<proteinExistence type="inferred from homology"/>
<evidence type="ECO:0000256" key="11">
    <source>
        <dbReference type="ARBA" id="ARBA00023034"/>
    </source>
</evidence>
<reference evidence="16 17" key="1">
    <citation type="submission" date="2022-02" db="EMBL/GenBank/DDBJ databases">
        <title>Uncovering new skin microbiome diversity through culturing and metagenomics.</title>
        <authorList>
            <person name="Conlan S."/>
            <person name="Deming C."/>
            <person name="Nisc Comparative Sequencing Program N."/>
            <person name="Segre J.A."/>
        </authorList>
    </citation>
    <scope>NUCLEOTIDE SEQUENCE [LARGE SCALE GENOMIC DNA]</scope>
    <source>
        <strain evidence="16 17">ACRQZ</strain>
    </source>
</reference>
<keyword evidence="13 16" id="KW-0456">Lyase</keyword>
<accession>A0ABS9Q7G3</accession>
<gene>
    <name evidence="16" type="ORF">MHL29_18140</name>
</gene>
<protein>
    <recommendedName>
        <fullName evidence="5">UDP-glucuronate decarboxylase</fullName>
        <ecNumber evidence="5">4.1.1.35</ecNumber>
    </recommendedName>
</protein>
<feature type="domain" description="NAD(P)-binding" evidence="15">
    <location>
        <begin position="5"/>
        <end position="311"/>
    </location>
</feature>
<dbReference type="Proteomes" id="UP001521931">
    <property type="component" value="Unassembled WGS sequence"/>
</dbReference>
<dbReference type="InterPro" id="IPR036291">
    <property type="entry name" value="NAD(P)-bd_dom_sf"/>
</dbReference>
<evidence type="ECO:0000256" key="8">
    <source>
        <dbReference type="ARBA" id="ARBA00022968"/>
    </source>
</evidence>
<dbReference type="PANTHER" id="PTHR43078:SF6">
    <property type="entry name" value="UDP-GLUCURONIC ACID DECARBOXYLASE 1"/>
    <property type="match status" value="1"/>
</dbReference>
<evidence type="ECO:0000313" key="16">
    <source>
        <dbReference type="EMBL" id="MCG7323785.1"/>
    </source>
</evidence>
<keyword evidence="6" id="KW-0812">Transmembrane</keyword>
<comment type="cofactor">
    <cofactor evidence="1">
        <name>NAD(+)</name>
        <dbReference type="ChEBI" id="CHEBI:57540"/>
    </cofactor>
</comment>
<evidence type="ECO:0000256" key="10">
    <source>
        <dbReference type="ARBA" id="ARBA00023027"/>
    </source>
</evidence>
<name>A0ABS9Q7G3_9MICO</name>
<dbReference type="Gene3D" id="3.40.50.720">
    <property type="entry name" value="NAD(P)-binding Rossmann-like Domain"/>
    <property type="match status" value="1"/>
</dbReference>
<evidence type="ECO:0000256" key="9">
    <source>
        <dbReference type="ARBA" id="ARBA00022989"/>
    </source>
</evidence>
<dbReference type="EMBL" id="JAKRCV010000114">
    <property type="protein sequence ID" value="MCG7323785.1"/>
    <property type="molecule type" value="Genomic_DNA"/>
</dbReference>
<evidence type="ECO:0000256" key="3">
    <source>
        <dbReference type="ARBA" id="ARBA00005100"/>
    </source>
</evidence>
<evidence type="ECO:0000256" key="6">
    <source>
        <dbReference type="ARBA" id="ARBA00022692"/>
    </source>
</evidence>
<evidence type="ECO:0000259" key="15">
    <source>
        <dbReference type="Pfam" id="PF16363"/>
    </source>
</evidence>
<sequence length="353" mass="37437">MRTVVTGGAGFIGSHLTDHLLAMGDEVVVLDDLSTGSLTNLDAASACAAFTFLRGSVLDQAVVREAVRDADRIFHLAAAVGVHRIVDDPLTSLRTNIHGTETVLEAALAERAELLITSTSEIYGKNTADALSEDADMTLGSPLLSRWSYAAAKGLDEAMGHAYWTEFGLPVSIVRLFNTVGPRQTGRYGMVVPNLVGQALRGEPLTVYGDGHQTRCFSYVGDVVPAMVAIQEAPASRCDAFNLGGALEISILDLAARIIDVLGSRSEIVLVPYHQAYGPGYEDMRRRVPDNAKSRALVGFEARTGIDEIIRLVAADQRRRSTAPAPAPSPAPMTAGRADAVALAGPADSGRTR</sequence>
<dbReference type="InterPro" id="IPR044516">
    <property type="entry name" value="UXS-like"/>
</dbReference>
<evidence type="ECO:0000313" key="17">
    <source>
        <dbReference type="Proteomes" id="UP001521931"/>
    </source>
</evidence>
<comment type="subcellular location">
    <subcellularLocation>
        <location evidence="2">Golgi apparatus</location>
        <location evidence="2">Golgi stack membrane</location>
        <topology evidence="2">Single-pass type II membrane protein</topology>
    </subcellularLocation>
</comment>
<evidence type="ECO:0000256" key="13">
    <source>
        <dbReference type="ARBA" id="ARBA00023239"/>
    </source>
</evidence>
<dbReference type="EC" id="4.1.1.35" evidence="5"/>
<evidence type="ECO:0000256" key="5">
    <source>
        <dbReference type="ARBA" id="ARBA00012290"/>
    </source>
</evidence>
<keyword evidence="11" id="KW-0333">Golgi apparatus</keyword>
<feature type="region of interest" description="Disordered" evidence="14">
    <location>
        <begin position="317"/>
        <end position="353"/>
    </location>
</feature>
<evidence type="ECO:0000256" key="2">
    <source>
        <dbReference type="ARBA" id="ARBA00004447"/>
    </source>
</evidence>
<dbReference type="RefSeq" id="WP_239266670.1">
    <property type="nucleotide sequence ID" value="NZ_JAKRCV010000114.1"/>
</dbReference>
<keyword evidence="8" id="KW-0735">Signal-anchor</keyword>
<organism evidence="16 17">
    <name type="scientific">Arsenicicoccus bolidensis</name>
    <dbReference type="NCBI Taxonomy" id="229480"/>
    <lineage>
        <taxon>Bacteria</taxon>
        <taxon>Bacillati</taxon>
        <taxon>Actinomycetota</taxon>
        <taxon>Actinomycetes</taxon>
        <taxon>Micrococcales</taxon>
        <taxon>Intrasporangiaceae</taxon>
        <taxon>Arsenicicoccus</taxon>
    </lineage>
</organism>
<keyword evidence="10" id="KW-0520">NAD</keyword>
<evidence type="ECO:0000256" key="14">
    <source>
        <dbReference type="SAM" id="MobiDB-lite"/>
    </source>
</evidence>
<comment type="caution">
    <text evidence="16">The sequence shown here is derived from an EMBL/GenBank/DDBJ whole genome shotgun (WGS) entry which is preliminary data.</text>
</comment>
<keyword evidence="7" id="KW-0210">Decarboxylase</keyword>
<dbReference type="GO" id="GO:0008446">
    <property type="term" value="F:GDP-mannose 4,6-dehydratase activity"/>
    <property type="evidence" value="ECO:0007669"/>
    <property type="project" value="UniProtKB-EC"/>
</dbReference>
<evidence type="ECO:0000256" key="1">
    <source>
        <dbReference type="ARBA" id="ARBA00001911"/>
    </source>
</evidence>
<evidence type="ECO:0000256" key="4">
    <source>
        <dbReference type="ARBA" id="ARBA00007505"/>
    </source>
</evidence>
<comment type="pathway">
    <text evidence="3">Nucleotide-sugar biosynthesis; UDP-alpha-D-xylose biosynthesis; UDP-alpha-D-xylose from UDP-alpha-D-glucuronate: step 1/1.</text>
</comment>
<evidence type="ECO:0000256" key="12">
    <source>
        <dbReference type="ARBA" id="ARBA00023136"/>
    </source>
</evidence>
<keyword evidence="9" id="KW-1133">Transmembrane helix</keyword>
<comment type="similarity">
    <text evidence="4">Belongs to the NAD(P)-dependent epimerase/dehydratase family. UDP-glucuronic acid decarboxylase subfamily.</text>
</comment>
<keyword evidence="17" id="KW-1185">Reference proteome</keyword>
<keyword evidence="12" id="KW-0472">Membrane</keyword>
<evidence type="ECO:0000256" key="7">
    <source>
        <dbReference type="ARBA" id="ARBA00022793"/>
    </source>
</evidence>